<evidence type="ECO:0000313" key="3">
    <source>
        <dbReference type="Proteomes" id="UP000587070"/>
    </source>
</evidence>
<accession>A0A840GB59</accession>
<comment type="caution">
    <text evidence="2">The sequence shown here is derived from an EMBL/GenBank/DDBJ whole genome shotgun (WGS) entry which is preliminary data.</text>
</comment>
<proteinExistence type="predicted"/>
<dbReference type="RefSeq" id="WP_221227803.1">
    <property type="nucleotide sequence ID" value="NZ_JACIGE010000013.1"/>
</dbReference>
<reference evidence="2 3" key="1">
    <citation type="submission" date="2020-08" db="EMBL/GenBank/DDBJ databases">
        <title>Genome sequencing of Purple Non-Sulfur Bacteria from various extreme environments.</title>
        <authorList>
            <person name="Mayer M."/>
        </authorList>
    </citation>
    <scope>NUCLEOTIDE SEQUENCE [LARGE SCALE GENOMIC DNA]</scope>
    <source>
        <strain evidence="2 3">2761</strain>
    </source>
</reference>
<name>A0A840GB59_RHOTE</name>
<dbReference type="AlphaFoldDB" id="A0A840GB59"/>
<dbReference type="Pfam" id="PF13557">
    <property type="entry name" value="Phenol_MetA_deg"/>
    <property type="match status" value="1"/>
</dbReference>
<evidence type="ECO:0008006" key="4">
    <source>
        <dbReference type="Google" id="ProtNLM"/>
    </source>
</evidence>
<protein>
    <recommendedName>
        <fullName evidence="4">Transporter</fullName>
    </recommendedName>
</protein>
<dbReference type="Proteomes" id="UP000587070">
    <property type="component" value="Unassembled WGS sequence"/>
</dbReference>
<keyword evidence="3" id="KW-1185">Reference proteome</keyword>
<gene>
    <name evidence="2" type="ORF">GGD90_003111</name>
</gene>
<dbReference type="EMBL" id="JACIGE010000013">
    <property type="protein sequence ID" value="MBB4248711.1"/>
    <property type="molecule type" value="Genomic_DNA"/>
</dbReference>
<feature type="region of interest" description="Disordered" evidence="1">
    <location>
        <begin position="1"/>
        <end position="20"/>
    </location>
</feature>
<evidence type="ECO:0000256" key="1">
    <source>
        <dbReference type="SAM" id="MobiDB-lite"/>
    </source>
</evidence>
<dbReference type="InterPro" id="IPR025737">
    <property type="entry name" value="FApF"/>
</dbReference>
<organism evidence="2 3">
    <name type="scientific">Rhodocyclus tenuis</name>
    <name type="common">Rhodospirillum tenue</name>
    <dbReference type="NCBI Taxonomy" id="1066"/>
    <lineage>
        <taxon>Bacteria</taxon>
        <taxon>Pseudomonadati</taxon>
        <taxon>Pseudomonadota</taxon>
        <taxon>Betaproteobacteria</taxon>
        <taxon>Rhodocyclales</taxon>
        <taxon>Rhodocyclaceae</taxon>
        <taxon>Rhodocyclus</taxon>
    </lineage>
</organism>
<evidence type="ECO:0000313" key="2">
    <source>
        <dbReference type="EMBL" id="MBB4248711.1"/>
    </source>
</evidence>
<sequence>MAGPITTDRPDFVESAETVGAGRAQIETSALWERSESDGSTTRQRSTPTLLRLGVGEDWEVRLESEGRLRTQSSSSGGNAASAGWADASVGLKWHMLDANGLQPSLGWLLHADLASGSHNFRGQGTRPSLRAVMEWELAERWSFGAMPGLAVERADGERHVSGSLGLMLGRQLSERWRVLGELALPRIATARNGGNEAFLNFAVAWLLSNDTQLDLSAQRGLNERSVGRGGGVGLSMRF</sequence>